<dbReference type="AlphaFoldDB" id="A0A8J4T296"/>
<organism evidence="2 3">
    <name type="scientific">Paragonimus heterotremus</name>
    <dbReference type="NCBI Taxonomy" id="100268"/>
    <lineage>
        <taxon>Eukaryota</taxon>
        <taxon>Metazoa</taxon>
        <taxon>Spiralia</taxon>
        <taxon>Lophotrochozoa</taxon>
        <taxon>Platyhelminthes</taxon>
        <taxon>Trematoda</taxon>
        <taxon>Digenea</taxon>
        <taxon>Plagiorchiida</taxon>
        <taxon>Troglotremata</taxon>
        <taxon>Troglotrematidae</taxon>
        <taxon>Paragonimus</taxon>
    </lineage>
</organism>
<sequence>MPYYDYIDVRLSKIVTRMEPLPPLMATRELTGVIAVVLMAFFSVSQTVLLFLSVSTLDNKIPECPRQTFFVEADKFRLDESRQGFIAKALANNSWTQYCYQMPCLLLRGHYLQPLHTKLYVTWRQALISAFPNFVNMRPSVKFALLTLRDKSAITSINFDSTANGVPMTTDQLNVAFFEHTLENWIDVVEPFSIKLDA</sequence>
<comment type="caution">
    <text evidence="2">The sequence shown here is derived from an EMBL/GenBank/DDBJ whole genome shotgun (WGS) entry which is preliminary data.</text>
</comment>
<keyword evidence="1" id="KW-1133">Transmembrane helix</keyword>
<dbReference type="EMBL" id="LUCH01000809">
    <property type="protein sequence ID" value="KAF5404276.1"/>
    <property type="molecule type" value="Genomic_DNA"/>
</dbReference>
<evidence type="ECO:0000256" key="1">
    <source>
        <dbReference type="SAM" id="Phobius"/>
    </source>
</evidence>
<reference evidence="2" key="1">
    <citation type="submission" date="2019-05" db="EMBL/GenBank/DDBJ databases">
        <title>Annotation for the trematode Paragonimus heterotremus.</title>
        <authorList>
            <person name="Choi Y.-J."/>
        </authorList>
    </citation>
    <scope>NUCLEOTIDE SEQUENCE</scope>
    <source>
        <strain evidence="2">LC</strain>
    </source>
</reference>
<proteinExistence type="predicted"/>
<gene>
    <name evidence="2" type="ORF">PHET_02288</name>
</gene>
<keyword evidence="1" id="KW-0812">Transmembrane</keyword>
<feature type="transmembrane region" description="Helical" evidence="1">
    <location>
        <begin position="30"/>
        <end position="52"/>
    </location>
</feature>
<dbReference type="Proteomes" id="UP000748531">
    <property type="component" value="Unassembled WGS sequence"/>
</dbReference>
<evidence type="ECO:0000313" key="3">
    <source>
        <dbReference type="Proteomes" id="UP000748531"/>
    </source>
</evidence>
<keyword evidence="3" id="KW-1185">Reference proteome</keyword>
<keyword evidence="1" id="KW-0472">Membrane</keyword>
<evidence type="ECO:0000313" key="2">
    <source>
        <dbReference type="EMBL" id="KAF5404276.1"/>
    </source>
</evidence>
<accession>A0A8J4T296</accession>
<protein>
    <submittedName>
        <fullName evidence="2">Uncharacterized protein</fullName>
    </submittedName>
</protein>
<dbReference type="OrthoDB" id="10301843at2759"/>
<name>A0A8J4T296_9TREM</name>